<accession>A0ACB8RNE4</accession>
<evidence type="ECO:0000313" key="2">
    <source>
        <dbReference type="Proteomes" id="UP000814033"/>
    </source>
</evidence>
<sequence length="230" mass="25713">MRMRSTRPRSSCVSDLGRRTYRLNMVYLRAACNTIFLPATQLTILKRRLVLMKLLAVVVESNFLWKCRAARDAAQRPKGVGRVGCHRRAPQSFMRSACSSLFLPQTQSSCEGGLFVFGLSAPPSGTETGVCTWLHRRGEEARVQGRVSGSDCRPVQDVLVRTTAICLRILVATRIRTLLKLTLDTRGGEDASARSWTRMIRRWAEVAGLGRREGSSLKQNRHAPSNLAQR</sequence>
<organism evidence="1 2">
    <name type="scientific">Auriscalpium vulgare</name>
    <dbReference type="NCBI Taxonomy" id="40419"/>
    <lineage>
        <taxon>Eukaryota</taxon>
        <taxon>Fungi</taxon>
        <taxon>Dikarya</taxon>
        <taxon>Basidiomycota</taxon>
        <taxon>Agaricomycotina</taxon>
        <taxon>Agaricomycetes</taxon>
        <taxon>Russulales</taxon>
        <taxon>Auriscalpiaceae</taxon>
        <taxon>Auriscalpium</taxon>
    </lineage>
</organism>
<evidence type="ECO:0000313" key="1">
    <source>
        <dbReference type="EMBL" id="KAI0045445.1"/>
    </source>
</evidence>
<comment type="caution">
    <text evidence="1">The sequence shown here is derived from an EMBL/GenBank/DDBJ whole genome shotgun (WGS) entry which is preliminary data.</text>
</comment>
<protein>
    <submittedName>
        <fullName evidence="1">Uncharacterized protein</fullName>
    </submittedName>
</protein>
<dbReference type="Proteomes" id="UP000814033">
    <property type="component" value="Unassembled WGS sequence"/>
</dbReference>
<dbReference type="EMBL" id="MU275951">
    <property type="protein sequence ID" value="KAI0045445.1"/>
    <property type="molecule type" value="Genomic_DNA"/>
</dbReference>
<reference evidence="1" key="1">
    <citation type="submission" date="2021-02" db="EMBL/GenBank/DDBJ databases">
        <authorList>
            <consortium name="DOE Joint Genome Institute"/>
            <person name="Ahrendt S."/>
            <person name="Looney B.P."/>
            <person name="Miyauchi S."/>
            <person name="Morin E."/>
            <person name="Drula E."/>
            <person name="Courty P.E."/>
            <person name="Chicoki N."/>
            <person name="Fauchery L."/>
            <person name="Kohler A."/>
            <person name="Kuo A."/>
            <person name="Labutti K."/>
            <person name="Pangilinan J."/>
            <person name="Lipzen A."/>
            <person name="Riley R."/>
            <person name="Andreopoulos W."/>
            <person name="He G."/>
            <person name="Johnson J."/>
            <person name="Barry K.W."/>
            <person name="Grigoriev I.V."/>
            <person name="Nagy L."/>
            <person name="Hibbett D."/>
            <person name="Henrissat B."/>
            <person name="Matheny P.B."/>
            <person name="Labbe J."/>
            <person name="Martin F."/>
        </authorList>
    </citation>
    <scope>NUCLEOTIDE SEQUENCE</scope>
    <source>
        <strain evidence="1">FP105234-sp</strain>
    </source>
</reference>
<keyword evidence="2" id="KW-1185">Reference proteome</keyword>
<reference evidence="1" key="2">
    <citation type="journal article" date="2022" name="New Phytol.">
        <title>Evolutionary transition to the ectomycorrhizal habit in the genomes of a hyperdiverse lineage of mushroom-forming fungi.</title>
        <authorList>
            <person name="Looney B."/>
            <person name="Miyauchi S."/>
            <person name="Morin E."/>
            <person name="Drula E."/>
            <person name="Courty P.E."/>
            <person name="Kohler A."/>
            <person name="Kuo A."/>
            <person name="LaButti K."/>
            <person name="Pangilinan J."/>
            <person name="Lipzen A."/>
            <person name="Riley R."/>
            <person name="Andreopoulos W."/>
            <person name="He G."/>
            <person name="Johnson J."/>
            <person name="Nolan M."/>
            <person name="Tritt A."/>
            <person name="Barry K.W."/>
            <person name="Grigoriev I.V."/>
            <person name="Nagy L.G."/>
            <person name="Hibbett D."/>
            <person name="Henrissat B."/>
            <person name="Matheny P.B."/>
            <person name="Labbe J."/>
            <person name="Martin F.M."/>
        </authorList>
    </citation>
    <scope>NUCLEOTIDE SEQUENCE</scope>
    <source>
        <strain evidence="1">FP105234-sp</strain>
    </source>
</reference>
<name>A0ACB8RNE4_9AGAM</name>
<gene>
    <name evidence="1" type="ORF">FA95DRAFT_123010</name>
</gene>
<proteinExistence type="predicted"/>